<evidence type="ECO:0000313" key="3">
    <source>
        <dbReference type="Proteomes" id="UP001444625"/>
    </source>
</evidence>
<dbReference type="InterPro" id="IPR026893">
    <property type="entry name" value="Tyr/Ser_Pase_IphP-type"/>
</dbReference>
<dbReference type="InterPro" id="IPR016130">
    <property type="entry name" value="Tyr_Pase_AS"/>
</dbReference>
<comment type="caution">
    <text evidence="2">The sequence shown here is derived from an EMBL/GenBank/DDBJ whole genome shotgun (WGS) entry which is preliminary data.</text>
</comment>
<dbReference type="EC" id="3.1.3.48" evidence="2"/>
<dbReference type="PANTHER" id="PTHR31126:SF1">
    <property type="entry name" value="TYROSINE SPECIFIC PROTEIN PHOSPHATASES DOMAIN-CONTAINING PROTEIN"/>
    <property type="match status" value="1"/>
</dbReference>
<name>A0ABU9XGP5_9BACI</name>
<keyword evidence="2" id="KW-0378">Hydrolase</keyword>
<dbReference type="Pfam" id="PF13350">
    <property type="entry name" value="Y_phosphatase3"/>
    <property type="match status" value="1"/>
</dbReference>
<dbReference type="GO" id="GO:0004725">
    <property type="term" value="F:protein tyrosine phosphatase activity"/>
    <property type="evidence" value="ECO:0007669"/>
    <property type="project" value="UniProtKB-EC"/>
</dbReference>
<keyword evidence="3" id="KW-1185">Reference proteome</keyword>
<dbReference type="EMBL" id="JBDIML010000001">
    <property type="protein sequence ID" value="MEN2766309.1"/>
    <property type="molecule type" value="Genomic_DNA"/>
</dbReference>
<proteinExistence type="inferred from homology"/>
<dbReference type="Proteomes" id="UP001444625">
    <property type="component" value="Unassembled WGS sequence"/>
</dbReference>
<dbReference type="SUPFAM" id="SSF52799">
    <property type="entry name" value="(Phosphotyrosine protein) phosphatases II"/>
    <property type="match status" value="1"/>
</dbReference>
<reference evidence="2 3" key="1">
    <citation type="submission" date="2024-05" db="EMBL/GenBank/DDBJ databases">
        <authorList>
            <person name="Haq I."/>
            <person name="Ullah Z."/>
            <person name="Ahmad R."/>
            <person name="Li M."/>
            <person name="Tong Y."/>
        </authorList>
    </citation>
    <scope>NUCLEOTIDE SEQUENCE [LARGE SCALE GENOMIC DNA]</scope>
    <source>
        <strain evidence="2 3">16A2E</strain>
    </source>
</reference>
<gene>
    <name evidence="2" type="ORF">ABC228_03850</name>
</gene>
<protein>
    <submittedName>
        <fullName evidence="2">Tyrosine-protein phosphatase</fullName>
        <ecNumber evidence="2">3.1.3.48</ecNumber>
    </submittedName>
</protein>
<evidence type="ECO:0000313" key="2">
    <source>
        <dbReference type="EMBL" id="MEN2766309.1"/>
    </source>
</evidence>
<dbReference type="PANTHER" id="PTHR31126">
    <property type="entry name" value="TYROSINE-PROTEIN PHOSPHATASE"/>
    <property type="match status" value="1"/>
</dbReference>
<accession>A0ABU9XGP5</accession>
<evidence type="ECO:0000256" key="1">
    <source>
        <dbReference type="ARBA" id="ARBA00009580"/>
    </source>
</evidence>
<dbReference type="Gene3D" id="3.90.190.10">
    <property type="entry name" value="Protein tyrosine phosphatase superfamily"/>
    <property type="match status" value="1"/>
</dbReference>
<comment type="similarity">
    <text evidence="1">Belongs to the protein-tyrosine phosphatase family.</text>
</comment>
<dbReference type="PROSITE" id="PS00383">
    <property type="entry name" value="TYR_PHOSPHATASE_1"/>
    <property type="match status" value="1"/>
</dbReference>
<dbReference type="InterPro" id="IPR029021">
    <property type="entry name" value="Prot-tyrosine_phosphatase-like"/>
</dbReference>
<dbReference type="RefSeq" id="WP_345823762.1">
    <property type="nucleotide sequence ID" value="NZ_JBDIML010000001.1"/>
</dbReference>
<sequence>MEKLIQEYVLEGSFNFRDMGGYPTENGRSVKSGMLYRSGNINKLTEKDLELVKNLGIKKILDLRGLDEIDRFPDPSIEHAVWYHTPIISDDMLIDQVGEQTAFGDLLRNTKPGELLLTLNRNMVSYKKSFQKVFQLLLDEPDKPSLFHCMAGKDRTGVVSALILSVLGVSRELIIKDYLYTNQTLEKMAENFNEIGYNNLPDIEQDVLDALFEARVEYLQAFFEEMEMNYGSMDQYSKEVLGLTNEDIHKLKTHLLV</sequence>
<organism evidence="2 3">
    <name type="scientific">Ornithinibacillus xuwenensis</name>
    <dbReference type="NCBI Taxonomy" id="3144668"/>
    <lineage>
        <taxon>Bacteria</taxon>
        <taxon>Bacillati</taxon>
        <taxon>Bacillota</taxon>
        <taxon>Bacilli</taxon>
        <taxon>Bacillales</taxon>
        <taxon>Bacillaceae</taxon>
        <taxon>Ornithinibacillus</taxon>
    </lineage>
</organism>